<dbReference type="PANTHER" id="PTHR10742:SF410">
    <property type="entry name" value="LYSINE-SPECIFIC HISTONE DEMETHYLASE 2"/>
    <property type="match status" value="1"/>
</dbReference>
<dbReference type="Pfam" id="PF01593">
    <property type="entry name" value="Amino_oxidase"/>
    <property type="match status" value="1"/>
</dbReference>
<dbReference type="Gene3D" id="3.50.50.60">
    <property type="entry name" value="FAD/NAD(P)-binding domain"/>
    <property type="match status" value="1"/>
</dbReference>
<dbReference type="InterPro" id="IPR050281">
    <property type="entry name" value="Flavin_monoamine_oxidase"/>
</dbReference>
<proteinExistence type="inferred from homology"/>
<dbReference type="Proteomes" id="UP001161580">
    <property type="component" value="Unassembled WGS sequence"/>
</dbReference>
<comment type="pathway">
    <text evidence="1">Plant hormone metabolism; auxin biosynthesis.</text>
</comment>
<reference evidence="8" key="1">
    <citation type="submission" date="2022-03" db="EMBL/GenBank/DDBJ databases">
        <title>Fererhizobium litorale gen. nov., sp. nov., isolated from sandy sediments of the Sea of Japan seashore.</title>
        <authorList>
            <person name="Romanenko L."/>
            <person name="Kurilenko V."/>
            <person name="Otstavnykh N."/>
            <person name="Svetashev V."/>
            <person name="Tekutyeva L."/>
            <person name="Isaeva M."/>
            <person name="Mikhailov V."/>
        </authorList>
    </citation>
    <scope>NUCLEOTIDE SEQUENCE</scope>
    <source>
        <strain evidence="8">KMM 9576</strain>
    </source>
</reference>
<dbReference type="SUPFAM" id="SSF51905">
    <property type="entry name" value="FAD/NAD(P)-binding domain"/>
    <property type="match status" value="1"/>
</dbReference>
<evidence type="ECO:0000256" key="5">
    <source>
        <dbReference type="ARBA" id="ARBA00023070"/>
    </source>
</evidence>
<evidence type="ECO:0000256" key="6">
    <source>
        <dbReference type="ARBA" id="ARBA00047321"/>
    </source>
</evidence>
<evidence type="ECO:0000256" key="3">
    <source>
        <dbReference type="ARBA" id="ARBA00012535"/>
    </source>
</evidence>
<dbReference type="Gene3D" id="3.90.660.10">
    <property type="match status" value="1"/>
</dbReference>
<accession>A0AAE3QAD0</accession>
<dbReference type="RefSeq" id="WP_311785499.1">
    <property type="nucleotide sequence ID" value="NZ_JALDYY010000002.1"/>
</dbReference>
<dbReference type="EMBL" id="JALDYZ010000002">
    <property type="protein sequence ID" value="MDI7921325.1"/>
    <property type="molecule type" value="Genomic_DNA"/>
</dbReference>
<dbReference type="PANTHER" id="PTHR10742">
    <property type="entry name" value="FLAVIN MONOAMINE OXIDASE"/>
    <property type="match status" value="1"/>
</dbReference>
<evidence type="ECO:0000256" key="1">
    <source>
        <dbReference type="ARBA" id="ARBA00004814"/>
    </source>
</evidence>
<sequence>MDTMPDVDVAVVGGGIGGIYTGWRLLTSPLAGSRLADWEAARGKLKVAVFEGSDRIGGRLLSARSPHMPDTTAEVGGMRYVTPAQTLVTGLVERVLKLPWHQQIVDVTGNIAFLRGRLLRSSDLGNPTALPYALDPSEVAWLAARAGASPAGLIGRVLTRLMPDLQAHLETGTLRQYLATIKVEGSPLWQHGLWNLLAKGMSPDGYSAARATIGYDCLGGNTNALDLTAEYYDFASGVSYRMVNGGYETVPWELCGRFEAAGGEVHFRKWLTGFAGTTLGDGSQGIEMRFADGKTITARAIVLAMPRRSIELLDADGEVLGPENIGFRRDLASVSAIPLFKAFLLYPNSWWQDSGVKSGRSLTDLPIRQCYYWPTGPTGDGVPKRDDPGLIMVYDDLLNVSFWEGLDKRAEVHKAGLHISRRSGDNTWPIFGRKEAPGVEAASTDPFAQRLLDNWHDHPATQQMVNELHRELMLMHGVDRAPDPIDAAFMDWSRDPFGGGVHLWNVNARSDEMLQRMTQPVDGFPCYVCGEAYSTNQTWAEGALQTAEIVLQQRLGLPKGEWHDD</sequence>
<name>A0AAE3QAD0_9HYPH</name>
<evidence type="ECO:0000256" key="2">
    <source>
        <dbReference type="ARBA" id="ARBA00005833"/>
    </source>
</evidence>
<protein>
    <recommendedName>
        <fullName evidence="4">Tryptophan 2-monooxygenase</fullName>
        <ecNumber evidence="3">1.13.12.3</ecNumber>
    </recommendedName>
</protein>
<dbReference type="AlphaFoldDB" id="A0AAE3QAD0"/>
<dbReference type="EC" id="1.13.12.3" evidence="3"/>
<comment type="caution">
    <text evidence="8">The sequence shown here is derived from an EMBL/GenBank/DDBJ whole genome shotgun (WGS) entry which is preliminary data.</text>
</comment>
<dbReference type="GO" id="GO:0009851">
    <property type="term" value="P:auxin biosynthetic process"/>
    <property type="evidence" value="ECO:0007669"/>
    <property type="project" value="UniProtKB-KW"/>
</dbReference>
<dbReference type="GO" id="GO:0050361">
    <property type="term" value="F:tryptophan 2-monooxygenase activity"/>
    <property type="evidence" value="ECO:0007669"/>
    <property type="project" value="UniProtKB-EC"/>
</dbReference>
<keyword evidence="5" id="KW-0073">Auxin biosynthesis</keyword>
<comment type="similarity">
    <text evidence="2">Belongs to the tryptophan 2-monooxygenase family.</text>
</comment>
<keyword evidence="9" id="KW-1185">Reference proteome</keyword>
<organism evidence="8 9">
    <name type="scientific">Ferirhizobium litorale</name>
    <dbReference type="NCBI Taxonomy" id="2927786"/>
    <lineage>
        <taxon>Bacteria</taxon>
        <taxon>Pseudomonadati</taxon>
        <taxon>Pseudomonadota</taxon>
        <taxon>Alphaproteobacteria</taxon>
        <taxon>Hyphomicrobiales</taxon>
        <taxon>Rhizobiaceae</taxon>
        <taxon>Ferirhizobium</taxon>
    </lineage>
</organism>
<dbReference type="InterPro" id="IPR002937">
    <property type="entry name" value="Amino_oxidase"/>
</dbReference>
<gene>
    <name evidence="8" type="ORF">MRS75_04400</name>
</gene>
<evidence type="ECO:0000259" key="7">
    <source>
        <dbReference type="Pfam" id="PF01593"/>
    </source>
</evidence>
<dbReference type="SUPFAM" id="SSF54373">
    <property type="entry name" value="FAD-linked reductases, C-terminal domain"/>
    <property type="match status" value="1"/>
</dbReference>
<evidence type="ECO:0000313" key="9">
    <source>
        <dbReference type="Proteomes" id="UP001161580"/>
    </source>
</evidence>
<evidence type="ECO:0000256" key="4">
    <source>
        <dbReference type="ARBA" id="ARBA00017871"/>
    </source>
</evidence>
<evidence type="ECO:0000313" key="8">
    <source>
        <dbReference type="EMBL" id="MDI7921325.1"/>
    </source>
</evidence>
<dbReference type="InterPro" id="IPR036188">
    <property type="entry name" value="FAD/NAD-bd_sf"/>
</dbReference>
<comment type="catalytic activity">
    <reaction evidence="6">
        <text>L-tryptophan + O2 = indole-3-acetamide + CO2 + H2O</text>
        <dbReference type="Rhea" id="RHEA:16165"/>
        <dbReference type="ChEBI" id="CHEBI:15377"/>
        <dbReference type="ChEBI" id="CHEBI:15379"/>
        <dbReference type="ChEBI" id="CHEBI:16031"/>
        <dbReference type="ChEBI" id="CHEBI:16526"/>
        <dbReference type="ChEBI" id="CHEBI:57912"/>
        <dbReference type="EC" id="1.13.12.3"/>
    </reaction>
</comment>
<feature type="domain" description="Amine oxidase" evidence="7">
    <location>
        <begin position="40"/>
        <end position="394"/>
    </location>
</feature>